<evidence type="ECO:0000256" key="8">
    <source>
        <dbReference type="NCBIfam" id="TIGR03303"/>
    </source>
</evidence>
<gene>
    <name evidence="10" type="primary">bamA</name>
    <name evidence="10" type="ORF">MAMT_01999</name>
</gene>
<evidence type="ECO:0000256" key="1">
    <source>
        <dbReference type="ARBA" id="ARBA00004370"/>
    </source>
</evidence>
<evidence type="ECO:0000256" key="3">
    <source>
        <dbReference type="ARBA" id="ARBA00022692"/>
    </source>
</evidence>
<dbReference type="InterPro" id="IPR010827">
    <property type="entry name" value="BamA/TamA_POTRA"/>
</dbReference>
<dbReference type="InterPro" id="IPR023707">
    <property type="entry name" value="OM_assembly_BamA"/>
</dbReference>
<keyword evidence="4" id="KW-0732">Signal</keyword>
<keyword evidence="11" id="KW-1185">Reference proteome</keyword>
<keyword evidence="7" id="KW-0998">Cell outer membrane</keyword>
<evidence type="ECO:0000313" key="11">
    <source>
        <dbReference type="Proteomes" id="UP000334923"/>
    </source>
</evidence>
<dbReference type="EMBL" id="CABFVA020000114">
    <property type="protein sequence ID" value="VVM07908.1"/>
    <property type="molecule type" value="Genomic_DNA"/>
</dbReference>
<dbReference type="AlphaFoldDB" id="A0A5E6MHV8"/>
<dbReference type="NCBIfam" id="TIGR03303">
    <property type="entry name" value="OM_YaeT"/>
    <property type="match status" value="1"/>
</dbReference>
<dbReference type="InterPro" id="IPR034746">
    <property type="entry name" value="POTRA"/>
</dbReference>
<protein>
    <recommendedName>
        <fullName evidence="8">Outer membrane protein assembly factor BamA</fullName>
    </recommendedName>
</protein>
<evidence type="ECO:0000256" key="7">
    <source>
        <dbReference type="ARBA" id="ARBA00023237"/>
    </source>
</evidence>
<dbReference type="PANTHER" id="PTHR12815">
    <property type="entry name" value="SORTING AND ASSEMBLY MACHINERY SAMM50 PROTEIN FAMILY MEMBER"/>
    <property type="match status" value="1"/>
</dbReference>
<feature type="domain" description="POTRA" evidence="9">
    <location>
        <begin position="89"/>
        <end position="167"/>
    </location>
</feature>
<feature type="domain" description="POTRA" evidence="9">
    <location>
        <begin position="170"/>
        <end position="257"/>
    </location>
</feature>
<comment type="subcellular location">
    <subcellularLocation>
        <location evidence="1">Membrane</location>
    </subcellularLocation>
</comment>
<dbReference type="PROSITE" id="PS51779">
    <property type="entry name" value="POTRA"/>
    <property type="match status" value="4"/>
</dbReference>
<dbReference type="Gene3D" id="2.40.160.50">
    <property type="entry name" value="membrane protein fhac: a member of the omp85/tpsb transporter family"/>
    <property type="match status" value="1"/>
</dbReference>
<keyword evidence="3" id="KW-0812">Transmembrane</keyword>
<dbReference type="Proteomes" id="UP000334923">
    <property type="component" value="Unassembled WGS sequence"/>
</dbReference>
<feature type="domain" description="POTRA" evidence="9">
    <location>
        <begin position="260"/>
        <end position="338"/>
    </location>
</feature>
<proteinExistence type="predicted"/>
<dbReference type="PIRSF" id="PIRSF006076">
    <property type="entry name" value="OM_assembly_OMP85"/>
    <property type="match status" value="1"/>
</dbReference>
<evidence type="ECO:0000313" key="10">
    <source>
        <dbReference type="EMBL" id="VVM07908.1"/>
    </source>
</evidence>
<dbReference type="InterPro" id="IPR039910">
    <property type="entry name" value="D15-like"/>
</dbReference>
<name>A0A5E6MHV8_9BACT</name>
<keyword evidence="5" id="KW-0677">Repeat</keyword>
<dbReference type="GO" id="GO:0071709">
    <property type="term" value="P:membrane assembly"/>
    <property type="evidence" value="ECO:0007669"/>
    <property type="project" value="InterPro"/>
</dbReference>
<reference evidence="10 11" key="1">
    <citation type="submission" date="2019-09" db="EMBL/GenBank/DDBJ databases">
        <authorList>
            <person name="Cremers G."/>
        </authorList>
    </citation>
    <scope>NUCLEOTIDE SEQUENCE [LARGE SCALE GENOMIC DNA]</scope>
    <source>
        <strain evidence="10">4A</strain>
    </source>
</reference>
<accession>A0A5E6MHV8</accession>
<dbReference type="RefSeq" id="WP_246186637.1">
    <property type="nucleotide sequence ID" value="NZ_CABFVA020000114.1"/>
</dbReference>
<dbReference type="PANTHER" id="PTHR12815:SF47">
    <property type="entry name" value="TRANSLOCATION AND ASSEMBLY MODULE SUBUNIT TAMA"/>
    <property type="match status" value="1"/>
</dbReference>
<evidence type="ECO:0000256" key="6">
    <source>
        <dbReference type="ARBA" id="ARBA00023136"/>
    </source>
</evidence>
<evidence type="ECO:0000256" key="4">
    <source>
        <dbReference type="ARBA" id="ARBA00022729"/>
    </source>
</evidence>
<feature type="domain" description="POTRA" evidence="9">
    <location>
        <begin position="341"/>
        <end position="414"/>
    </location>
</feature>
<keyword evidence="2" id="KW-1134">Transmembrane beta strand</keyword>
<sequence length="769" mass="86403">MIAPPSASGAQATGPSVKEIEVVYVGPKSVNRSMILSNMHTTVGQPYVATTVEEDVRNLYATGLFTNLRITSEPMGDGVKVLVVVQPKPLIKEIVIKGGEGVKTETIKHQMKAKVGDPLSEFQISADAEKIKEYYQNHGFGDAQVNYKIDVNEEFGRAVVTVLITEGEKRFITLMNFTGNTSFPAKELQKQFKTKKKNLLSFFNKSGLMKEEQFQEDLRKLKEFYQNHGYIDMSIRDIKIEHPTKDQTTITIAIHEGVQYHVGTIQLSGNQVYSNADILSSIKMTEGSVFSPKGLDDDLKDLRDYYGQRGYIDTEIRPERLPNVENGKIDLLFKIAEGSQAYVDKIVIQGNTVTKDKIIRRELAVQPGDVYNSVKVDASRKRLENLGYFEKVEINPQDTNVPNRKNMVINLQEKHTGNLSFGLGYSTIESLMGFVEVNQGNFDIANPPSFTGAGQKFRVRAQLGIFMETFLMSFTEPWFMDKPIAVGADLFFNQYSYMQYYQGFNMTNMGFDLRAAKRLNQWLMLTTRYDLTDYTLWGMLPQIEQVSVYAENHGSRTQSDVSLDLIYDGRDSVTITRHGTLVDFNILGAGGPLLGQTDIYKMQINVSHYENLPWDIIFWSHLNAGFVQNYGSSSFVPLYDSYFLGGPRSLRGFDYALVGPNYLPEDFPTGGQTMAFTNLELTFPLVDRVRLATFTDIGFNAGSLIGPNPSVNVPFTTAGEGIQIVADAGIGLRLYLPIGPLRLDYGIPYITTSWLNRTGRFYFDVGYSF</sequence>
<dbReference type="Gene3D" id="3.10.20.310">
    <property type="entry name" value="membrane protein fhac"/>
    <property type="match status" value="5"/>
</dbReference>
<dbReference type="GO" id="GO:0009279">
    <property type="term" value="C:cell outer membrane"/>
    <property type="evidence" value="ECO:0007669"/>
    <property type="project" value="UniProtKB-UniRule"/>
</dbReference>
<evidence type="ECO:0000256" key="2">
    <source>
        <dbReference type="ARBA" id="ARBA00022452"/>
    </source>
</evidence>
<dbReference type="Pfam" id="PF01103">
    <property type="entry name" value="Omp85"/>
    <property type="match status" value="1"/>
</dbReference>
<evidence type="ECO:0000259" key="9">
    <source>
        <dbReference type="PROSITE" id="PS51779"/>
    </source>
</evidence>
<dbReference type="InterPro" id="IPR000184">
    <property type="entry name" value="Bac_surfAg_D15"/>
</dbReference>
<evidence type="ECO:0000256" key="5">
    <source>
        <dbReference type="ARBA" id="ARBA00022737"/>
    </source>
</evidence>
<organism evidence="10 11">
    <name type="scientific">Methylacidimicrobium tartarophylax</name>
    <dbReference type="NCBI Taxonomy" id="1041768"/>
    <lineage>
        <taxon>Bacteria</taxon>
        <taxon>Pseudomonadati</taxon>
        <taxon>Verrucomicrobiota</taxon>
        <taxon>Methylacidimicrobium</taxon>
    </lineage>
</organism>
<dbReference type="Pfam" id="PF07244">
    <property type="entry name" value="POTRA"/>
    <property type="match status" value="4"/>
</dbReference>
<keyword evidence="6" id="KW-0472">Membrane</keyword>